<evidence type="ECO:0000313" key="2">
    <source>
        <dbReference type="Proteomes" id="UP000469763"/>
    </source>
</evidence>
<dbReference type="RefSeq" id="WP_152350564.1">
    <property type="nucleotide sequence ID" value="NZ_WBSN01000010.1"/>
</dbReference>
<organism evidence="1 2">
    <name type="scientific">Bifidobacterium avesanii</name>
    <dbReference type="NCBI Taxonomy" id="1798157"/>
    <lineage>
        <taxon>Bacteria</taxon>
        <taxon>Bacillati</taxon>
        <taxon>Actinomycetota</taxon>
        <taxon>Actinomycetes</taxon>
        <taxon>Bifidobacteriales</taxon>
        <taxon>Bifidobacteriaceae</taxon>
        <taxon>Bifidobacterium</taxon>
    </lineage>
</organism>
<proteinExistence type="predicted"/>
<dbReference type="OrthoDB" id="3239856at2"/>
<evidence type="ECO:0000313" key="1">
    <source>
        <dbReference type="EMBL" id="NEG78789.1"/>
    </source>
</evidence>
<dbReference type="AlphaFoldDB" id="A0A7K3TJA0"/>
<protein>
    <submittedName>
        <fullName evidence="1">Uncharacterized protein</fullName>
    </submittedName>
</protein>
<sequence length="253" mass="26340">MMGFLDGLKSLFAGHGSAGAVKIGGPLTVADAKKALSRVVVQQPLLSMRPVAEAMKDLQERTPAFVTYAMDHYFNSPKLVRFQNSGGRQLDVDAIASLHAQPGPLADEVAIQHLLDDIDDRRGHASADAEIGHIDVTPVARKTAEVLNAAADSPEARHWLYALLDQIATIDEVTGGDLAPLADALSPALGTAIEASTAGIRAALVDALGIGSGNDDGLRAALLDPAATTDAYMKAVKILESHGIEVPGSVELA</sequence>
<comment type="caution">
    <text evidence="1">The sequence shown here is derived from an EMBL/GenBank/DDBJ whole genome shotgun (WGS) entry which is preliminary data.</text>
</comment>
<name>A0A7K3TJA0_9BIFI</name>
<dbReference type="EMBL" id="WHZY01000010">
    <property type="protein sequence ID" value="NEG78789.1"/>
    <property type="molecule type" value="Genomic_DNA"/>
</dbReference>
<gene>
    <name evidence="1" type="ORF">GFD22_07375</name>
</gene>
<keyword evidence="2" id="KW-1185">Reference proteome</keyword>
<reference evidence="1 2" key="1">
    <citation type="submission" date="2019-10" db="EMBL/GenBank/DDBJ databases">
        <title>Bifidobacterium from non-human primates.</title>
        <authorList>
            <person name="Modesto M."/>
        </authorList>
    </citation>
    <scope>NUCLEOTIDE SEQUENCE [LARGE SCALE GENOMIC DNA]</scope>
    <source>
        <strain evidence="1 2">TREC</strain>
    </source>
</reference>
<dbReference type="Proteomes" id="UP000469763">
    <property type="component" value="Unassembled WGS sequence"/>
</dbReference>
<accession>A0A7K3TJA0</accession>